<keyword evidence="8" id="KW-1185">Reference proteome</keyword>
<proteinExistence type="inferred from homology"/>
<dbReference type="PANTHER" id="PTHR32295:SF151">
    <property type="entry name" value="PROTEIN IQ-DOMAIN 1-LIKE"/>
    <property type="match status" value="1"/>
</dbReference>
<feature type="compositionally biased region" description="Basic and acidic residues" evidence="5">
    <location>
        <begin position="23"/>
        <end position="35"/>
    </location>
</feature>
<comment type="similarity">
    <text evidence="2">Belongs to the IQD family.</text>
</comment>
<keyword evidence="1" id="KW-0112">Calmodulin-binding</keyword>
<reference evidence="7" key="1">
    <citation type="submission" date="2019-10" db="EMBL/GenBank/DDBJ databases">
        <authorList>
            <person name="Zhang R."/>
            <person name="Pan Y."/>
            <person name="Wang J."/>
            <person name="Ma R."/>
            <person name="Yu S."/>
        </authorList>
    </citation>
    <scope>NUCLEOTIDE SEQUENCE</scope>
    <source>
        <strain evidence="7">LA-IB0</strain>
        <tissue evidence="7">Leaf</tissue>
    </source>
</reference>
<dbReference type="InterPro" id="IPR000048">
    <property type="entry name" value="IQ_motif_EF-hand-BS"/>
</dbReference>
<dbReference type="AlphaFoldDB" id="A0AAV6XKE1"/>
<name>A0AAV6XKE1_9LAMI</name>
<evidence type="ECO:0000313" key="8">
    <source>
        <dbReference type="Proteomes" id="UP000826271"/>
    </source>
</evidence>
<dbReference type="Proteomes" id="UP000826271">
    <property type="component" value="Unassembled WGS sequence"/>
</dbReference>
<gene>
    <name evidence="7" type="ORF">BUALT_Bualt06G0084000</name>
</gene>
<dbReference type="CDD" id="cd23767">
    <property type="entry name" value="IQCD"/>
    <property type="match status" value="1"/>
</dbReference>
<comment type="subunit">
    <text evidence="3">Binds to multiple calmodulin (CaM) in the presence of Ca(2+) and CaM-like proteins.</text>
</comment>
<comment type="caution">
    <text evidence="7">The sequence shown here is derived from an EMBL/GenBank/DDBJ whole genome shotgun (WGS) entry which is preliminary data.</text>
</comment>
<feature type="region of interest" description="Disordered" evidence="5">
    <location>
        <begin position="15"/>
        <end position="39"/>
    </location>
</feature>
<sequence length="446" mass="50822">MGKNYGNSWLNAVKKAFRSPNSNDHDKRSNRRREENEQEQDNVCFYTRGKKRWIFGKNLPLETTIQHNVSKKSANSHAAVGICTSAENLVIKQPKLENSSEERRAIALAEAAVATAQAAVEIIRRSTKSPLLMKESKAAVTIQSNFRGYLARRALLALKGVVKLQALIRGHNVRKRAKTTLHCIQSLVRVQTRVCDQRRRLSYEATSCRNSISRNASNTSNSVDDHPFGLEEIQSLIQKAKECSLKQGKTLAHALSHQMRRFDEDHFPDNIYRDEFEEEHGYQSVRKDRNLCNQTDPVKILEIDTSSPYNHKSRYQNSYLNSPKTPSSSKIRSIQAYSCSPRYQKPEMPPTLCSNNLFHRMSIGEKSCHVARPNYMAATASAMARIRSNSTPRQRPMSPSRERTDSVKKRLSFPAEGHNADDKVNDQRMNIRIHEQRSNVSSCCTY</sequence>
<evidence type="ECO:0000256" key="4">
    <source>
        <dbReference type="ARBA" id="ARBA00045534"/>
    </source>
</evidence>
<feature type="domain" description="DUF4005" evidence="6">
    <location>
        <begin position="331"/>
        <end position="427"/>
    </location>
</feature>
<evidence type="ECO:0000313" key="7">
    <source>
        <dbReference type="EMBL" id="KAG8381072.1"/>
    </source>
</evidence>
<evidence type="ECO:0000256" key="5">
    <source>
        <dbReference type="SAM" id="MobiDB-lite"/>
    </source>
</evidence>
<dbReference type="InterPro" id="IPR025064">
    <property type="entry name" value="DUF4005"/>
</dbReference>
<dbReference type="PANTHER" id="PTHR32295">
    <property type="entry name" value="IQ-DOMAIN 5-RELATED"/>
    <property type="match status" value="1"/>
</dbReference>
<organism evidence="7 8">
    <name type="scientific">Buddleja alternifolia</name>
    <dbReference type="NCBI Taxonomy" id="168488"/>
    <lineage>
        <taxon>Eukaryota</taxon>
        <taxon>Viridiplantae</taxon>
        <taxon>Streptophyta</taxon>
        <taxon>Embryophyta</taxon>
        <taxon>Tracheophyta</taxon>
        <taxon>Spermatophyta</taxon>
        <taxon>Magnoliopsida</taxon>
        <taxon>eudicotyledons</taxon>
        <taxon>Gunneridae</taxon>
        <taxon>Pentapetalae</taxon>
        <taxon>asterids</taxon>
        <taxon>lamiids</taxon>
        <taxon>Lamiales</taxon>
        <taxon>Scrophulariaceae</taxon>
        <taxon>Buddlejeae</taxon>
        <taxon>Buddleja</taxon>
    </lineage>
</organism>
<accession>A0AAV6XKE1</accession>
<dbReference type="SMART" id="SM00015">
    <property type="entry name" value="IQ"/>
    <property type="match status" value="2"/>
</dbReference>
<evidence type="ECO:0000256" key="3">
    <source>
        <dbReference type="ARBA" id="ARBA00024378"/>
    </source>
</evidence>
<dbReference type="InterPro" id="IPR027417">
    <property type="entry name" value="P-loop_NTPase"/>
</dbReference>
<dbReference type="PROSITE" id="PS50096">
    <property type="entry name" value="IQ"/>
    <property type="match status" value="2"/>
</dbReference>
<dbReference type="GO" id="GO:0005516">
    <property type="term" value="F:calmodulin binding"/>
    <property type="evidence" value="ECO:0007669"/>
    <property type="project" value="UniProtKB-KW"/>
</dbReference>
<evidence type="ECO:0000256" key="1">
    <source>
        <dbReference type="ARBA" id="ARBA00022860"/>
    </source>
</evidence>
<protein>
    <recommendedName>
        <fullName evidence="6">DUF4005 domain-containing protein</fullName>
    </recommendedName>
</protein>
<comment type="function">
    <text evidence="4">May be involved in cooperative interactions with calmodulins or calmodulin-like proteins. Recruits calmodulin proteins to microtubules, thus being a potential scaffold in cellular signaling and trafficking. May associate with nucleic acids and regulate gene expression at the transcriptional or post-transcriptional level.</text>
</comment>
<feature type="region of interest" description="Disordered" evidence="5">
    <location>
        <begin position="385"/>
        <end position="422"/>
    </location>
</feature>
<evidence type="ECO:0000259" key="6">
    <source>
        <dbReference type="Pfam" id="PF13178"/>
    </source>
</evidence>
<dbReference type="SUPFAM" id="SSF52540">
    <property type="entry name" value="P-loop containing nucleoside triphosphate hydrolases"/>
    <property type="match status" value="1"/>
</dbReference>
<dbReference type="Pfam" id="PF00612">
    <property type="entry name" value="IQ"/>
    <property type="match status" value="2"/>
</dbReference>
<dbReference type="Pfam" id="PF13178">
    <property type="entry name" value="DUF4005"/>
    <property type="match status" value="1"/>
</dbReference>
<evidence type="ECO:0000256" key="2">
    <source>
        <dbReference type="ARBA" id="ARBA00024341"/>
    </source>
</evidence>
<dbReference type="EMBL" id="WHWC01000006">
    <property type="protein sequence ID" value="KAG8381072.1"/>
    <property type="molecule type" value="Genomic_DNA"/>
</dbReference>
<dbReference type="Gene3D" id="1.20.5.190">
    <property type="match status" value="1"/>
</dbReference>